<comment type="caution">
    <text evidence="5">The sequence shown here is derived from an EMBL/GenBank/DDBJ whole genome shotgun (WGS) entry which is preliminary data.</text>
</comment>
<organism evidence="5 6">
    <name type="scientific">Pseudomonas amygdali pv. lachrymans</name>
    <name type="common">Pseudomonas syringae pv. lachrymans</name>
    <dbReference type="NCBI Taxonomy" id="53707"/>
    <lineage>
        <taxon>Bacteria</taxon>
        <taxon>Pseudomonadati</taxon>
        <taxon>Pseudomonadota</taxon>
        <taxon>Gammaproteobacteria</taxon>
        <taxon>Pseudomonadales</taxon>
        <taxon>Pseudomonadaceae</taxon>
        <taxon>Pseudomonas</taxon>
        <taxon>Pseudomonas amygdali</taxon>
    </lineage>
</organism>
<gene>
    <name evidence="5" type="ORF">ALO35_101827</name>
</gene>
<dbReference type="InterPro" id="IPR013022">
    <property type="entry name" value="Xyl_isomerase-like_TIM-brl"/>
</dbReference>
<dbReference type="Gene3D" id="3.20.20.150">
    <property type="entry name" value="Divalent-metal-dependent TIM barrel enzymes"/>
    <property type="match status" value="1"/>
</dbReference>
<evidence type="ECO:0000259" key="4">
    <source>
        <dbReference type="Pfam" id="PF01261"/>
    </source>
</evidence>
<dbReference type="Proteomes" id="UP000050265">
    <property type="component" value="Unassembled WGS sequence"/>
</dbReference>
<proteinExistence type="inferred from homology"/>
<accession>A0A0P9T3S4</accession>
<feature type="domain" description="Xylose isomerase-like TIM barrel" evidence="4">
    <location>
        <begin position="89"/>
        <end position="294"/>
    </location>
</feature>
<dbReference type="Pfam" id="PF01261">
    <property type="entry name" value="AP_endonuc_2"/>
    <property type="match status" value="1"/>
</dbReference>
<evidence type="ECO:0000313" key="6">
    <source>
        <dbReference type="Proteomes" id="UP000050265"/>
    </source>
</evidence>
<dbReference type="InterPro" id="IPR050417">
    <property type="entry name" value="Sugar_Epim/Isomerase"/>
</dbReference>
<dbReference type="InterPro" id="IPR026040">
    <property type="entry name" value="HyI-like"/>
</dbReference>
<dbReference type="PATRIC" id="fig|53707.9.peg.938"/>
<evidence type="ECO:0000256" key="3">
    <source>
        <dbReference type="PIRSR" id="PIRSR006241-50"/>
    </source>
</evidence>
<evidence type="ECO:0000256" key="1">
    <source>
        <dbReference type="ARBA" id="ARBA00023235"/>
    </source>
</evidence>
<dbReference type="EMBL" id="LJQP01000387">
    <property type="protein sequence ID" value="KPX60030.1"/>
    <property type="molecule type" value="Genomic_DNA"/>
</dbReference>
<reference evidence="5 6" key="1">
    <citation type="submission" date="2015-09" db="EMBL/GenBank/DDBJ databases">
        <title>Genome announcement of multiple Pseudomonas syringae strains.</title>
        <authorList>
            <person name="Thakur S."/>
            <person name="Wang P.W."/>
            <person name="Gong Y."/>
            <person name="Weir B.S."/>
            <person name="Guttman D.S."/>
        </authorList>
    </citation>
    <scope>NUCLEOTIDE SEQUENCE [LARGE SCALE GENOMIC DNA]</scope>
    <source>
        <strain evidence="5 6">ICMP3507</strain>
    </source>
</reference>
<protein>
    <submittedName>
        <fullName evidence="5">Hydroxypyruvate isomerase</fullName>
    </submittedName>
</protein>
<feature type="active site" description="Proton donor/acceptor" evidence="3">
    <location>
        <position position="284"/>
    </location>
</feature>
<dbReference type="GO" id="GO:0016853">
    <property type="term" value="F:isomerase activity"/>
    <property type="evidence" value="ECO:0007669"/>
    <property type="project" value="UniProtKB-KW"/>
</dbReference>
<evidence type="ECO:0000313" key="5">
    <source>
        <dbReference type="EMBL" id="KPX60030.1"/>
    </source>
</evidence>
<feature type="active site" description="Proton donor/acceptor" evidence="3">
    <location>
        <position position="186"/>
    </location>
</feature>
<sequence length="305" mass="32930">MPAYRGHPPGQWRRCPSGAGHCPRLHRVVPARPTGSSVTRSRRMSSIPFTLAVSAEMVFLDLPFTERVRRIHELGFSAEIWSWANKDIAALAATGANFTSMTGYTHGNLTDADAIQHLLDSARESLAVAARLNCPSLNLHGTGLDDKGLPVNPVAHVNGRMWLSACKTLEKLARLGEEAGRVFLLENLNTEVDHPGTPFARAEDTLALIEAVGSPHLKMNLDLYHAQIGEGNLIELVQRSGSAIGEIQVADVPGRQEPGTGEIHYPAIARALFDMGYTGVVGLEGWASGNSEAALERFKKAFTLA</sequence>
<evidence type="ECO:0000256" key="2">
    <source>
        <dbReference type="PIRNR" id="PIRNR006241"/>
    </source>
</evidence>
<comment type="similarity">
    <text evidence="2">Belongs to the hyi family.</text>
</comment>
<keyword evidence="5" id="KW-0670">Pyruvate</keyword>
<dbReference type="InterPro" id="IPR036237">
    <property type="entry name" value="Xyl_isomerase-like_sf"/>
</dbReference>
<name>A0A0P9T3S4_PSEAV</name>
<keyword evidence="1 2" id="KW-0413">Isomerase</keyword>
<dbReference type="SUPFAM" id="SSF51658">
    <property type="entry name" value="Xylose isomerase-like"/>
    <property type="match status" value="1"/>
</dbReference>
<dbReference type="PANTHER" id="PTHR43489">
    <property type="entry name" value="ISOMERASE"/>
    <property type="match status" value="1"/>
</dbReference>
<dbReference type="PIRSF" id="PIRSF006241">
    <property type="entry name" value="HyI"/>
    <property type="match status" value="1"/>
</dbReference>
<dbReference type="AlphaFoldDB" id="A0A0P9T3S4"/>